<comment type="caution">
    <text evidence="2">The sequence shown here is derived from an EMBL/GenBank/DDBJ whole genome shotgun (WGS) entry which is preliminary data.</text>
</comment>
<sequence>MVVGVREKLSTIFTPHRYASTGSCPAIPPDLSTAPVDERDSVPGSLLLTLKSARRRAVSTGSLLQAENKGVDGAGAADKDKDKDKGDTPTLTLRPKHRRFRPSRQSSGAAPRLTTAALQQIPKLDTTKRVKNYIMTSRQPRANGVPYAFNLEKLDAFSQTLDDVLSDTTSNHGLLDMIHDVMNLEFLMQFAEHEKLDTIQLAELVLPLLRLMRKDQLLSRWDECSAIALAVSLVARHSVVIEALVKFSGITMKPIQPASTISPFQSHTASPRCPDKTHINCKCPNSLMHHLSTDESTEEAKRLMSLPVKPIDVLVRLRTHIGPGCPPMTQQMAKLWVATVMKNSGQYAQAFAKYKAAKMQANYVALAQARDLSSPAEKSRSVSDSALIQQKNDQSSKPATPVLSTSTNPQSPLQPHPPSPPKSLPNQSVHRPRFPQAPSPVPGPPNESPIVRNLDHRLRNERELALVLRRDRHCDC</sequence>
<accession>A0ABR1F4G9</accession>
<feature type="compositionally biased region" description="Pro residues" evidence="1">
    <location>
        <begin position="435"/>
        <end position="447"/>
    </location>
</feature>
<keyword evidence="3" id="KW-1185">Reference proteome</keyword>
<evidence type="ECO:0000313" key="2">
    <source>
        <dbReference type="EMBL" id="KAK7204702.1"/>
    </source>
</evidence>
<feature type="compositionally biased region" description="Polar residues" evidence="1">
    <location>
        <begin position="382"/>
        <end position="407"/>
    </location>
</feature>
<dbReference type="EMBL" id="JBBJBU010000007">
    <property type="protein sequence ID" value="KAK7204702.1"/>
    <property type="molecule type" value="Genomic_DNA"/>
</dbReference>
<dbReference type="GeneID" id="90036642"/>
<reference evidence="2 3" key="1">
    <citation type="submission" date="2024-03" db="EMBL/GenBank/DDBJ databases">
        <title>Genome-scale model development and genomic sequencing of the oleaginous clade Lipomyces.</title>
        <authorList>
            <consortium name="Lawrence Berkeley National Laboratory"/>
            <person name="Czajka J.J."/>
            <person name="Han Y."/>
            <person name="Kim J."/>
            <person name="Mondo S.J."/>
            <person name="Hofstad B.A."/>
            <person name="Robles A."/>
            <person name="Haridas S."/>
            <person name="Riley R."/>
            <person name="LaButti K."/>
            <person name="Pangilinan J."/>
            <person name="Andreopoulos W."/>
            <person name="Lipzen A."/>
            <person name="Yan J."/>
            <person name="Wang M."/>
            <person name="Ng V."/>
            <person name="Grigoriev I.V."/>
            <person name="Spatafora J.W."/>
            <person name="Magnuson J.K."/>
            <person name="Baker S.E."/>
            <person name="Pomraning K.R."/>
        </authorList>
    </citation>
    <scope>NUCLEOTIDE SEQUENCE [LARGE SCALE GENOMIC DNA]</scope>
    <source>
        <strain evidence="2 3">Phaff 52-87</strain>
    </source>
</reference>
<feature type="compositionally biased region" description="Pro residues" evidence="1">
    <location>
        <begin position="412"/>
        <end position="423"/>
    </location>
</feature>
<evidence type="ECO:0000256" key="1">
    <source>
        <dbReference type="SAM" id="MobiDB-lite"/>
    </source>
</evidence>
<evidence type="ECO:0000313" key="3">
    <source>
        <dbReference type="Proteomes" id="UP001498771"/>
    </source>
</evidence>
<organism evidence="2 3">
    <name type="scientific">Myxozyma melibiosi</name>
    <dbReference type="NCBI Taxonomy" id="54550"/>
    <lineage>
        <taxon>Eukaryota</taxon>
        <taxon>Fungi</taxon>
        <taxon>Dikarya</taxon>
        <taxon>Ascomycota</taxon>
        <taxon>Saccharomycotina</taxon>
        <taxon>Lipomycetes</taxon>
        <taxon>Lipomycetales</taxon>
        <taxon>Lipomycetaceae</taxon>
        <taxon>Myxozyma</taxon>
    </lineage>
</organism>
<protein>
    <submittedName>
        <fullName evidence="2">Uncharacterized protein</fullName>
    </submittedName>
</protein>
<name>A0ABR1F4G9_9ASCO</name>
<feature type="compositionally biased region" description="Basic and acidic residues" evidence="1">
    <location>
        <begin position="77"/>
        <end position="87"/>
    </location>
</feature>
<dbReference type="Proteomes" id="UP001498771">
    <property type="component" value="Unassembled WGS sequence"/>
</dbReference>
<feature type="region of interest" description="Disordered" evidence="1">
    <location>
        <begin position="372"/>
        <end position="451"/>
    </location>
</feature>
<dbReference type="RefSeq" id="XP_064767735.1">
    <property type="nucleotide sequence ID" value="XM_064911130.1"/>
</dbReference>
<feature type="region of interest" description="Disordered" evidence="1">
    <location>
        <begin position="69"/>
        <end position="113"/>
    </location>
</feature>
<proteinExistence type="predicted"/>
<gene>
    <name evidence="2" type="ORF">BZA70DRAFT_267917</name>
</gene>